<name>A0ABD2KMQ8_HETSC</name>
<dbReference type="InterPro" id="IPR056704">
    <property type="entry name" value="DUF7802"/>
</dbReference>
<feature type="transmembrane region" description="Helical" evidence="1">
    <location>
        <begin position="94"/>
        <end position="114"/>
    </location>
</feature>
<dbReference type="Pfam" id="PF25085">
    <property type="entry name" value="DUF7802"/>
    <property type="match status" value="1"/>
</dbReference>
<dbReference type="PANTHER" id="PTHR35982:SF1">
    <property type="entry name" value="SPIROCYCLASE, AVEC FAMILY"/>
    <property type="match status" value="1"/>
</dbReference>
<feature type="transmembrane region" description="Helical" evidence="1">
    <location>
        <begin position="356"/>
        <end position="376"/>
    </location>
</feature>
<feature type="transmembrane region" description="Helical" evidence="1">
    <location>
        <begin position="273"/>
        <end position="291"/>
    </location>
</feature>
<dbReference type="Proteomes" id="UP001620645">
    <property type="component" value="Unassembled WGS sequence"/>
</dbReference>
<evidence type="ECO:0000313" key="3">
    <source>
        <dbReference type="EMBL" id="KAL3104196.1"/>
    </source>
</evidence>
<dbReference type="PANTHER" id="PTHR35982">
    <property type="entry name" value="AGAP005361-PA"/>
    <property type="match status" value="1"/>
</dbReference>
<dbReference type="AlphaFoldDB" id="A0ABD2KMQ8"/>
<feature type="transmembrane region" description="Helical" evidence="1">
    <location>
        <begin position="203"/>
        <end position="227"/>
    </location>
</feature>
<keyword evidence="1" id="KW-1133">Transmembrane helix</keyword>
<feature type="transmembrane region" description="Helical" evidence="1">
    <location>
        <begin position="24"/>
        <end position="45"/>
    </location>
</feature>
<reference evidence="3 4" key="1">
    <citation type="submission" date="2024-10" db="EMBL/GenBank/DDBJ databases">
        <authorList>
            <person name="Kim D."/>
        </authorList>
    </citation>
    <scope>NUCLEOTIDE SEQUENCE [LARGE SCALE GENOMIC DNA]</scope>
    <source>
        <strain evidence="3">Taebaek</strain>
    </source>
</reference>
<feature type="transmembrane region" description="Helical" evidence="1">
    <location>
        <begin position="52"/>
        <end position="74"/>
    </location>
</feature>
<proteinExistence type="predicted"/>
<evidence type="ECO:0000256" key="1">
    <source>
        <dbReference type="SAM" id="Phobius"/>
    </source>
</evidence>
<dbReference type="EMBL" id="JBICCN010000007">
    <property type="protein sequence ID" value="KAL3104196.1"/>
    <property type="molecule type" value="Genomic_DNA"/>
</dbReference>
<protein>
    <recommendedName>
        <fullName evidence="2">DUF7802 domain-containing protein</fullName>
    </recommendedName>
</protein>
<keyword evidence="1" id="KW-0472">Membrane</keyword>
<evidence type="ECO:0000313" key="4">
    <source>
        <dbReference type="Proteomes" id="UP001620645"/>
    </source>
</evidence>
<gene>
    <name evidence="3" type="ORF">niasHS_002223</name>
</gene>
<organism evidence="3 4">
    <name type="scientific">Heterodera schachtii</name>
    <name type="common">Sugarbeet cyst nematode worm</name>
    <name type="synonym">Tylenchus schachtii</name>
    <dbReference type="NCBI Taxonomy" id="97005"/>
    <lineage>
        <taxon>Eukaryota</taxon>
        <taxon>Metazoa</taxon>
        <taxon>Ecdysozoa</taxon>
        <taxon>Nematoda</taxon>
        <taxon>Chromadorea</taxon>
        <taxon>Rhabditida</taxon>
        <taxon>Tylenchina</taxon>
        <taxon>Tylenchomorpha</taxon>
        <taxon>Tylenchoidea</taxon>
        <taxon>Heteroderidae</taxon>
        <taxon>Heteroderinae</taxon>
        <taxon>Heterodera</taxon>
    </lineage>
</organism>
<accession>A0ABD2KMQ8</accession>
<keyword evidence="4" id="KW-1185">Reference proteome</keyword>
<feature type="transmembrane region" description="Helical" evidence="1">
    <location>
        <begin position="233"/>
        <end position="253"/>
    </location>
</feature>
<evidence type="ECO:0000259" key="2">
    <source>
        <dbReference type="Pfam" id="PF25085"/>
    </source>
</evidence>
<feature type="transmembrane region" description="Helical" evidence="1">
    <location>
        <begin position="160"/>
        <end position="182"/>
    </location>
</feature>
<keyword evidence="1" id="KW-0812">Transmembrane</keyword>
<feature type="transmembrane region" description="Helical" evidence="1">
    <location>
        <begin position="126"/>
        <end position="148"/>
    </location>
</feature>
<comment type="caution">
    <text evidence="3">The sequence shown here is derived from an EMBL/GenBank/DDBJ whole genome shotgun (WGS) entry which is preliminary data.</text>
</comment>
<feature type="domain" description="DUF7802" evidence="2">
    <location>
        <begin position="1"/>
        <end position="375"/>
    </location>
</feature>
<sequence length="399" mass="46038">MSFVRIADWFCKTQDIWKFYLNHTNFLCAEILYPFLSFIVFIHAYRHGGRYVYTWIGIYISQLVYSIALSSDSFPILNNCWFAQGLLTFFGSRIPLSTIFGANQVFLYVAYVFVQRMYLPFSAQPIATGLCFILLKLPYLISGTKYLWWTWHESFDTDPIFGIPWIAYFFELFLSQLFVYVLNIVRSLLLLEIYDWKKFSREFICVLLASLLSFSLTVPLLSALPFVSELCQISIGTFFCLLLSFFAIVIYAVDRRNPTLDSRTGNSFWFDELSLVVCVHFLFLIFLSLVVNPSNIVSEGLHQPFSTCKSDGQNLCEFRNSLFDFNCLPGGRIEDSESGLEWYAICGTPFQNRTEFSVVLSVLCFLASLLLYQAAAASGKTPHFYRVVYGRSEKKKKTK</sequence>